<evidence type="ECO:0000256" key="4">
    <source>
        <dbReference type="SAM" id="MobiDB-lite"/>
    </source>
</evidence>
<evidence type="ECO:0000256" key="3">
    <source>
        <dbReference type="ARBA" id="ARBA00022840"/>
    </source>
</evidence>
<dbReference type="InterPro" id="IPR017871">
    <property type="entry name" value="ABC_transporter-like_CS"/>
</dbReference>
<dbReference type="NCBIfam" id="TIGR00972">
    <property type="entry name" value="3a0107s01c2"/>
    <property type="match status" value="1"/>
</dbReference>
<dbReference type="InterPro" id="IPR003593">
    <property type="entry name" value="AAA+_ATPase"/>
</dbReference>
<dbReference type="GO" id="GO:0016020">
    <property type="term" value="C:membrane"/>
    <property type="evidence" value="ECO:0007669"/>
    <property type="project" value="InterPro"/>
</dbReference>
<dbReference type="Pfam" id="PF00005">
    <property type="entry name" value="ABC_tran"/>
    <property type="match status" value="1"/>
</dbReference>
<gene>
    <name evidence="6" type="ORF">UFOPK1358_00880</name>
</gene>
<dbReference type="GO" id="GO:0005524">
    <property type="term" value="F:ATP binding"/>
    <property type="evidence" value="ECO:0007669"/>
    <property type="project" value="UniProtKB-KW"/>
</dbReference>
<feature type="compositionally biased region" description="Low complexity" evidence="4">
    <location>
        <begin position="12"/>
        <end position="25"/>
    </location>
</feature>
<dbReference type="PANTHER" id="PTHR43423">
    <property type="entry name" value="ABC TRANSPORTER I FAMILY MEMBER 17"/>
    <property type="match status" value="1"/>
</dbReference>
<dbReference type="AlphaFoldDB" id="A0A6J6BHU4"/>
<dbReference type="GO" id="GO:0016887">
    <property type="term" value="F:ATP hydrolysis activity"/>
    <property type="evidence" value="ECO:0007669"/>
    <property type="project" value="InterPro"/>
</dbReference>
<dbReference type="CDD" id="cd03260">
    <property type="entry name" value="ABC_PstB_phosphate_transporter"/>
    <property type="match status" value="1"/>
</dbReference>
<keyword evidence="2" id="KW-0547">Nucleotide-binding</keyword>
<keyword evidence="3" id="KW-0067">ATP-binding</keyword>
<dbReference type="Gene3D" id="3.40.50.300">
    <property type="entry name" value="P-loop containing nucleotide triphosphate hydrolases"/>
    <property type="match status" value="1"/>
</dbReference>
<dbReference type="PROSITE" id="PS50893">
    <property type="entry name" value="ABC_TRANSPORTER_2"/>
    <property type="match status" value="1"/>
</dbReference>
<dbReference type="PROSITE" id="PS00211">
    <property type="entry name" value="ABC_TRANSPORTER_1"/>
    <property type="match status" value="1"/>
</dbReference>
<reference evidence="6" key="1">
    <citation type="submission" date="2020-05" db="EMBL/GenBank/DDBJ databases">
        <authorList>
            <person name="Chiriac C."/>
            <person name="Salcher M."/>
            <person name="Ghai R."/>
            <person name="Kavagutti S V."/>
        </authorList>
    </citation>
    <scope>NUCLEOTIDE SEQUENCE</scope>
</reference>
<evidence type="ECO:0000313" key="6">
    <source>
        <dbReference type="EMBL" id="CAB4538395.1"/>
    </source>
</evidence>
<keyword evidence="1" id="KW-0813">Transport</keyword>
<evidence type="ECO:0000259" key="5">
    <source>
        <dbReference type="PROSITE" id="PS50893"/>
    </source>
</evidence>
<dbReference type="InterPro" id="IPR005670">
    <property type="entry name" value="PstB-like"/>
</dbReference>
<proteinExistence type="predicted"/>
<sequence length="332" mass="36292">MQADSEHEPNLATAATPVTTAPPVVNGADERNVSVGNSEVTAAVNPKSGDQGTSPAEPDVSSAANEQPAELGSVVFDVDNLNVYYGKYRAVRDVAMKVRKHEITAFIGPSGCGKTTVLRCFNRMNDLIEGARVEGKIEYHGVDLYGEKVNAVEVRRRIGMVFQKPNPFPKSIYENVAYGPRIGGIKKKSELDEIVESSLKRAALWDEVKDRLKASALGMSGGQQQRLCIARAIAVNPEVILMDEPCSALDPIATARIEDLMREIKTEFTIVIVTHNMQQAARVSDATAFFSTEVNSESDVRTGLLVEFDRTETIFANPSDERTEHYITGRFG</sequence>
<dbReference type="PANTHER" id="PTHR43423:SF1">
    <property type="entry name" value="ABC TRANSPORTER I FAMILY MEMBER 17"/>
    <property type="match status" value="1"/>
</dbReference>
<dbReference type="InterPro" id="IPR003439">
    <property type="entry name" value="ABC_transporter-like_ATP-bd"/>
</dbReference>
<dbReference type="GO" id="GO:0035435">
    <property type="term" value="P:phosphate ion transmembrane transport"/>
    <property type="evidence" value="ECO:0007669"/>
    <property type="project" value="InterPro"/>
</dbReference>
<dbReference type="SMART" id="SM00382">
    <property type="entry name" value="AAA"/>
    <property type="match status" value="1"/>
</dbReference>
<protein>
    <submittedName>
        <fullName evidence="6">Unannotated protein</fullName>
    </submittedName>
</protein>
<feature type="domain" description="ABC transporter" evidence="5">
    <location>
        <begin position="76"/>
        <end position="317"/>
    </location>
</feature>
<organism evidence="6">
    <name type="scientific">freshwater metagenome</name>
    <dbReference type="NCBI Taxonomy" id="449393"/>
    <lineage>
        <taxon>unclassified sequences</taxon>
        <taxon>metagenomes</taxon>
        <taxon>ecological metagenomes</taxon>
    </lineage>
</organism>
<name>A0A6J6BHU4_9ZZZZ</name>
<accession>A0A6J6BHU4</accession>
<feature type="region of interest" description="Disordered" evidence="4">
    <location>
        <begin position="1"/>
        <end position="66"/>
    </location>
</feature>
<evidence type="ECO:0000256" key="2">
    <source>
        <dbReference type="ARBA" id="ARBA00022741"/>
    </source>
</evidence>
<dbReference type="EMBL" id="CAEZSF010000071">
    <property type="protein sequence ID" value="CAB4538395.1"/>
    <property type="molecule type" value="Genomic_DNA"/>
</dbReference>
<dbReference type="InterPro" id="IPR027417">
    <property type="entry name" value="P-loop_NTPase"/>
</dbReference>
<dbReference type="SUPFAM" id="SSF52540">
    <property type="entry name" value="P-loop containing nucleoside triphosphate hydrolases"/>
    <property type="match status" value="1"/>
</dbReference>
<evidence type="ECO:0000256" key="1">
    <source>
        <dbReference type="ARBA" id="ARBA00022448"/>
    </source>
</evidence>
<dbReference type="GO" id="GO:0005315">
    <property type="term" value="F:phosphate transmembrane transporter activity"/>
    <property type="evidence" value="ECO:0007669"/>
    <property type="project" value="InterPro"/>
</dbReference>